<keyword evidence="1" id="KW-0472">Membrane</keyword>
<keyword evidence="1" id="KW-0812">Transmembrane</keyword>
<evidence type="ECO:0000313" key="2">
    <source>
        <dbReference type="EMBL" id="GAA5484010.1"/>
    </source>
</evidence>
<evidence type="ECO:0000313" key="3">
    <source>
        <dbReference type="Proteomes" id="UP001476282"/>
    </source>
</evidence>
<name>A0ABP9UR37_9BACT</name>
<evidence type="ECO:0000256" key="1">
    <source>
        <dbReference type="SAM" id="Phobius"/>
    </source>
</evidence>
<proteinExistence type="predicted"/>
<sequence length="205" mass="22399">MASTPSTSEAAAGGLEFLLRGEKPEERERIIRAWHDLLQGDPESMPVQFALVTRGMGKVLAATVEEARKVSEGAATARAEIDKARNDLALETDRKIGEVKAAFGSARKLPDEIEAAASSAREAASRLSESGAGNASRFGWLFFLACFLIGAAGAGYWTGGEWRVRQERDRIGGLLHRWEQGDGDAYNELIERIGRYREIHQIAEP</sequence>
<keyword evidence="3" id="KW-1185">Reference proteome</keyword>
<accession>A0ABP9UR37</accession>
<dbReference type="RefSeq" id="WP_353568109.1">
    <property type="nucleotide sequence ID" value="NZ_BAABRI010000019.1"/>
</dbReference>
<gene>
    <name evidence="2" type="ORF">Hsar01_03248</name>
</gene>
<keyword evidence="1" id="KW-1133">Transmembrane helix</keyword>
<reference evidence="2 3" key="1">
    <citation type="submission" date="2024-02" db="EMBL/GenBank/DDBJ databases">
        <title>Haloferula sargassicola NBRC 104335.</title>
        <authorList>
            <person name="Ichikawa N."/>
            <person name="Katano-Makiyama Y."/>
            <person name="Hidaka K."/>
        </authorList>
    </citation>
    <scope>NUCLEOTIDE SEQUENCE [LARGE SCALE GENOMIC DNA]</scope>
    <source>
        <strain evidence="2 3">NBRC 104335</strain>
    </source>
</reference>
<comment type="caution">
    <text evidence="2">The sequence shown here is derived from an EMBL/GenBank/DDBJ whole genome shotgun (WGS) entry which is preliminary data.</text>
</comment>
<dbReference type="EMBL" id="BAABRI010000019">
    <property type="protein sequence ID" value="GAA5484010.1"/>
    <property type="molecule type" value="Genomic_DNA"/>
</dbReference>
<organism evidence="2 3">
    <name type="scientific">Haloferula sargassicola</name>
    <dbReference type="NCBI Taxonomy" id="490096"/>
    <lineage>
        <taxon>Bacteria</taxon>
        <taxon>Pseudomonadati</taxon>
        <taxon>Verrucomicrobiota</taxon>
        <taxon>Verrucomicrobiia</taxon>
        <taxon>Verrucomicrobiales</taxon>
        <taxon>Verrucomicrobiaceae</taxon>
        <taxon>Haloferula</taxon>
    </lineage>
</organism>
<feature type="transmembrane region" description="Helical" evidence="1">
    <location>
        <begin position="138"/>
        <end position="158"/>
    </location>
</feature>
<protein>
    <submittedName>
        <fullName evidence="2">Uncharacterized protein</fullName>
    </submittedName>
</protein>
<dbReference type="Proteomes" id="UP001476282">
    <property type="component" value="Unassembled WGS sequence"/>
</dbReference>